<evidence type="ECO:0000256" key="2">
    <source>
        <dbReference type="ARBA" id="ARBA00010058"/>
    </source>
</evidence>
<dbReference type="PRINTS" id="PR00392">
    <property type="entry name" value="PROFILIN"/>
</dbReference>
<dbReference type="EMBL" id="KN847977">
    <property type="protein sequence ID" value="KIR48414.1"/>
    <property type="molecule type" value="Genomic_DNA"/>
</dbReference>
<dbReference type="FunFam" id="3.30.450.30:FF:000015">
    <property type="entry name" value="Profilin"/>
    <property type="match status" value="1"/>
</dbReference>
<dbReference type="PANTHER" id="PTHR11604">
    <property type="entry name" value="PROFILIN"/>
    <property type="match status" value="1"/>
</dbReference>
<dbReference type="InterPro" id="IPR027310">
    <property type="entry name" value="Profilin_CS"/>
</dbReference>
<evidence type="ECO:0000256" key="3">
    <source>
        <dbReference type="ARBA" id="ARBA00022490"/>
    </source>
</evidence>
<keyword evidence="3" id="KW-0963">Cytoplasm</keyword>
<name>A0A0D0VPU2_CRYGA</name>
<keyword evidence="4 7" id="KW-0009">Actin-binding</keyword>
<dbReference type="InterPro" id="IPR048278">
    <property type="entry name" value="PFN"/>
</dbReference>
<sequence>MSWQAYVDDHLVATGKVKKAAILGKQGGVWAASSGYNLSQQEQNSITQTFFQQPDSVRANGITLNGFKFMCIQATPEEVIGRKGERGVFVIPTNQAILVAEYDAPTSAGEANVVVAKLADWLKSASY</sequence>
<dbReference type="GO" id="GO:0005938">
    <property type="term" value="C:cell cortex"/>
    <property type="evidence" value="ECO:0007669"/>
    <property type="project" value="TreeGrafter"/>
</dbReference>
<evidence type="ECO:0000256" key="4">
    <source>
        <dbReference type="ARBA" id="ARBA00023203"/>
    </source>
</evidence>
<dbReference type="InterPro" id="IPR036140">
    <property type="entry name" value="PFN_sf"/>
</dbReference>
<reference evidence="8" key="1">
    <citation type="submission" date="2015-01" db="EMBL/GenBank/DDBJ databases">
        <title>The Genome Sequence of Cryptococcus gattii CA1280.</title>
        <authorList>
            <consortium name="The Broad Institute Genomics Platform"/>
            <person name="Cuomo C."/>
            <person name="Litvintseva A."/>
            <person name="Chen Y."/>
            <person name="Heitman J."/>
            <person name="Sun S."/>
            <person name="Springer D."/>
            <person name="Dromer F."/>
            <person name="Young S."/>
            <person name="Zeng Q."/>
            <person name="Gargeya S."/>
            <person name="Abouelleil A."/>
            <person name="Alvarado L."/>
            <person name="Chapman S.B."/>
            <person name="Gainer-Dewar J."/>
            <person name="Goldberg J."/>
            <person name="Griggs A."/>
            <person name="Gujja S."/>
            <person name="Hansen M."/>
            <person name="Howarth C."/>
            <person name="Imamovic A."/>
            <person name="Larimer J."/>
            <person name="Murphy C."/>
            <person name="Naylor J."/>
            <person name="Pearson M."/>
            <person name="Priest M."/>
            <person name="Roberts A."/>
            <person name="Saif S."/>
            <person name="Shea T."/>
            <person name="Sykes S."/>
            <person name="Wortman J."/>
            <person name="Nusbaum C."/>
            <person name="Birren B."/>
        </authorList>
    </citation>
    <scope>NUCLEOTIDE SEQUENCE [LARGE SCALE GENOMIC DNA]</scope>
    <source>
        <strain evidence="8">CA1280</strain>
    </source>
</reference>
<proteinExistence type="inferred from homology"/>
<dbReference type="HOGENOM" id="CLU_120772_0_1_1"/>
<dbReference type="PANTHER" id="PTHR11604:SF0">
    <property type="entry name" value="PROFILIN"/>
    <property type="match status" value="1"/>
</dbReference>
<organism evidence="8">
    <name type="scientific">Cryptococcus bacillisporus CA1280</name>
    <dbReference type="NCBI Taxonomy" id="1296109"/>
    <lineage>
        <taxon>Eukaryota</taxon>
        <taxon>Fungi</taxon>
        <taxon>Dikarya</taxon>
        <taxon>Basidiomycota</taxon>
        <taxon>Agaricomycotina</taxon>
        <taxon>Tremellomycetes</taxon>
        <taxon>Tremellales</taxon>
        <taxon>Cryptococcaceae</taxon>
        <taxon>Cryptococcus</taxon>
        <taxon>Cryptococcus gattii species complex</taxon>
    </lineage>
</organism>
<keyword evidence="5 6" id="KW-0206">Cytoskeleton</keyword>
<evidence type="ECO:0000256" key="1">
    <source>
        <dbReference type="ARBA" id="ARBA00004245"/>
    </source>
</evidence>
<dbReference type="Gene3D" id="3.30.450.30">
    <property type="entry name" value="Dynein light chain 2a, cytoplasmic"/>
    <property type="match status" value="1"/>
</dbReference>
<dbReference type="PROSITE" id="PS00414">
    <property type="entry name" value="PROFILIN"/>
    <property type="match status" value="1"/>
</dbReference>
<protein>
    <recommendedName>
        <fullName evidence="7">Profilin</fullName>
    </recommendedName>
</protein>
<dbReference type="InterPro" id="IPR005455">
    <property type="entry name" value="PFN_euk"/>
</dbReference>
<evidence type="ECO:0000256" key="5">
    <source>
        <dbReference type="ARBA" id="ARBA00023212"/>
    </source>
</evidence>
<dbReference type="Pfam" id="PF00235">
    <property type="entry name" value="Profilin"/>
    <property type="match status" value="1"/>
</dbReference>
<dbReference type="GO" id="GO:0005856">
    <property type="term" value="C:cytoskeleton"/>
    <property type="evidence" value="ECO:0007669"/>
    <property type="project" value="UniProtKB-SubCell"/>
</dbReference>
<comment type="subunit">
    <text evidence="6">Occurs in many kinds of cells as a complex with monomeric actin in a 1:1 ratio.</text>
</comment>
<dbReference type="OrthoDB" id="421374at2759"/>
<comment type="function">
    <text evidence="6">Binds to actin and affects the structure of the cytoskeleton. At high concentrations, profilin prevents the polymerization of actin, whereas it enhances it at low concentrations.</text>
</comment>
<dbReference type="AlphaFoldDB" id="A0A0D0VPU2"/>
<dbReference type="CDD" id="cd00148">
    <property type="entry name" value="PROF"/>
    <property type="match status" value="1"/>
</dbReference>
<accession>A0A0D0VPU2</accession>
<evidence type="ECO:0000313" key="8">
    <source>
        <dbReference type="EMBL" id="KIR48414.1"/>
    </source>
</evidence>
<evidence type="ECO:0000256" key="6">
    <source>
        <dbReference type="RuleBase" id="RU003908"/>
    </source>
</evidence>
<dbReference type="SUPFAM" id="SSF55770">
    <property type="entry name" value="Profilin (actin-binding protein)"/>
    <property type="match status" value="1"/>
</dbReference>
<evidence type="ECO:0000256" key="7">
    <source>
        <dbReference type="RuleBase" id="RU003909"/>
    </source>
</evidence>
<comment type="similarity">
    <text evidence="2 7">Belongs to the profilin family.</text>
</comment>
<comment type="subcellular location">
    <subcellularLocation>
        <location evidence="1">Cytoplasm</location>
        <location evidence="1">Cytoskeleton</location>
    </subcellularLocation>
</comment>
<gene>
    <name evidence="8" type="ORF">I312_02259</name>
</gene>
<dbReference type="PRINTS" id="PR01640">
    <property type="entry name" value="PROFILINPLNT"/>
</dbReference>
<dbReference type="GO" id="GO:0003785">
    <property type="term" value="F:actin monomer binding"/>
    <property type="evidence" value="ECO:0007669"/>
    <property type="project" value="TreeGrafter"/>
</dbReference>
<dbReference type="SMART" id="SM00392">
    <property type="entry name" value="PROF"/>
    <property type="match status" value="1"/>
</dbReference>